<sequence length="425" mass="44485">MSHPDFEKKAPGILRLLTGAVLGAVIAVALMLLLVLLADVSLARQMNEQFPLLARLGEIPLFQNWLEQLDMIGMPEIIMYMNLVHAKLAVSGLSDLVSGGMGLHLKWLPLLLFPLVSLTAGGYGAARWFGHSKPRGALPVSLAIGGMYGLFLLAAASFAGFHSQVSTQVLFTSLKGTVDYSFSPGEAFLHGLLFGTLFSLLGQTLHGRRHRSQLAKGAFRPVTSALLATGWGWAAASALMLIMWLAQAGENGTLRTGLQLMPQLGGYAWGVANLGELALVTRSGQTTASVWAGVTGTAGGGPDPLLSGAGYPIVARLVLVIALAVLVLPGKKLAAQPGTLREKLAQAIPFSLVYALSLAFLAFVSELEITFHGGALSRFEAGGTAFSAGLGVLPVFCSSLALALVVLGACSVLFKRADGERQSIG</sequence>
<name>A0ACC7NT45_9BACL</name>
<gene>
    <name evidence="1" type="ORF">ACI1P1_05670</name>
</gene>
<protein>
    <submittedName>
        <fullName evidence="1">Uncharacterized protein</fullName>
    </submittedName>
</protein>
<reference evidence="1" key="1">
    <citation type="submission" date="2024-12" db="EMBL/GenBank/DDBJ databases">
        <authorList>
            <person name="Wu N."/>
        </authorList>
    </citation>
    <scope>NUCLEOTIDE SEQUENCE</scope>
    <source>
        <strain evidence="1">P15</strain>
    </source>
</reference>
<dbReference type="Proteomes" id="UP001631969">
    <property type="component" value="Unassembled WGS sequence"/>
</dbReference>
<comment type="caution">
    <text evidence="1">The sequence shown here is derived from an EMBL/GenBank/DDBJ whole genome shotgun (WGS) entry which is preliminary data.</text>
</comment>
<evidence type="ECO:0000313" key="1">
    <source>
        <dbReference type="EMBL" id="MFM9327788.1"/>
    </source>
</evidence>
<proteinExistence type="predicted"/>
<organism evidence="1 2">
    <name type="scientific">Paenibacillus mesotrionivorans</name>
    <dbReference type="NCBI Taxonomy" id="3160968"/>
    <lineage>
        <taxon>Bacteria</taxon>
        <taxon>Bacillati</taxon>
        <taxon>Bacillota</taxon>
        <taxon>Bacilli</taxon>
        <taxon>Bacillales</taxon>
        <taxon>Paenibacillaceae</taxon>
        <taxon>Paenibacillus</taxon>
    </lineage>
</organism>
<dbReference type="EMBL" id="JBJURJ010000003">
    <property type="protein sequence ID" value="MFM9327788.1"/>
    <property type="molecule type" value="Genomic_DNA"/>
</dbReference>
<evidence type="ECO:0000313" key="2">
    <source>
        <dbReference type="Proteomes" id="UP001631969"/>
    </source>
</evidence>
<keyword evidence="2" id="KW-1185">Reference proteome</keyword>
<accession>A0ACC7NT45</accession>